<gene>
    <name evidence="1" type="ORF">AB1300_18395</name>
</gene>
<evidence type="ECO:0000313" key="2">
    <source>
        <dbReference type="Proteomes" id="UP001558534"/>
    </source>
</evidence>
<reference evidence="1 2" key="1">
    <citation type="submission" date="2024-07" db="EMBL/GenBank/DDBJ databases">
        <title>Characterization of a bacterium isolated from hydrolysated instant sea cucumber by whole-genome sequencing and metabolomics.</title>
        <authorList>
            <person name="Luo X."/>
            <person name="Zhang Z."/>
            <person name="Zheng Z."/>
            <person name="Zhang W."/>
            <person name="Ming T."/>
            <person name="Jiao L."/>
            <person name="Su X."/>
            <person name="Kong F."/>
            <person name="Xu J."/>
        </authorList>
    </citation>
    <scope>NUCLEOTIDE SEQUENCE [LARGE SCALE GENOMIC DNA]</scope>
    <source>
        <strain evidence="1 2">XL-2024</strain>
    </source>
</reference>
<keyword evidence="2" id="KW-1185">Reference proteome</keyword>
<proteinExistence type="predicted"/>
<dbReference type="Proteomes" id="UP001558534">
    <property type="component" value="Unassembled WGS sequence"/>
</dbReference>
<name>A0ABV3W1M9_9BACI</name>
<comment type="caution">
    <text evidence="1">The sequence shown here is derived from an EMBL/GenBank/DDBJ whole genome shotgun (WGS) entry which is preliminary data.</text>
</comment>
<dbReference type="RefSeq" id="WP_368637650.1">
    <property type="nucleotide sequence ID" value="NZ_JBFRHK010000013.1"/>
</dbReference>
<protein>
    <submittedName>
        <fullName evidence="1">Uncharacterized protein</fullName>
    </submittedName>
</protein>
<sequence length="119" mass="13898">MDRDGTILIDTSSSKKIIYNGFTFKEIIKGIIVEYANKSKNEAESIINNFKYFSKPIETFSDAIFFSHETEYHWAMCMVYGDTYWLEGINIEPPNNYNEWESGYIAKKKLADSSFEFLN</sequence>
<organism evidence="1 2">
    <name type="scientific">Lysinibacillus xylanilyticus</name>
    <dbReference type="NCBI Taxonomy" id="582475"/>
    <lineage>
        <taxon>Bacteria</taxon>
        <taxon>Bacillati</taxon>
        <taxon>Bacillota</taxon>
        <taxon>Bacilli</taxon>
        <taxon>Bacillales</taxon>
        <taxon>Bacillaceae</taxon>
        <taxon>Lysinibacillus</taxon>
    </lineage>
</organism>
<accession>A0ABV3W1M9</accession>
<dbReference type="EMBL" id="JBFRHK010000013">
    <property type="protein sequence ID" value="MEX3747085.1"/>
    <property type="molecule type" value="Genomic_DNA"/>
</dbReference>
<evidence type="ECO:0000313" key="1">
    <source>
        <dbReference type="EMBL" id="MEX3747085.1"/>
    </source>
</evidence>